<feature type="region of interest" description="Disordered" evidence="1">
    <location>
        <begin position="304"/>
        <end position="415"/>
    </location>
</feature>
<feature type="transmembrane region" description="Helical" evidence="2">
    <location>
        <begin position="31"/>
        <end position="55"/>
    </location>
</feature>
<evidence type="ECO:0000256" key="1">
    <source>
        <dbReference type="SAM" id="MobiDB-lite"/>
    </source>
</evidence>
<feature type="compositionally biased region" description="Low complexity" evidence="1">
    <location>
        <begin position="369"/>
        <end position="392"/>
    </location>
</feature>
<accession>D8TVB6</accession>
<evidence type="ECO:0000256" key="2">
    <source>
        <dbReference type="SAM" id="Phobius"/>
    </source>
</evidence>
<evidence type="ECO:0000313" key="4">
    <source>
        <dbReference type="Proteomes" id="UP000001058"/>
    </source>
</evidence>
<organism evidence="4">
    <name type="scientific">Volvox carteri f. nagariensis</name>
    <dbReference type="NCBI Taxonomy" id="3068"/>
    <lineage>
        <taxon>Eukaryota</taxon>
        <taxon>Viridiplantae</taxon>
        <taxon>Chlorophyta</taxon>
        <taxon>core chlorophytes</taxon>
        <taxon>Chlorophyceae</taxon>
        <taxon>CS clade</taxon>
        <taxon>Chlamydomonadales</taxon>
        <taxon>Volvocaceae</taxon>
        <taxon>Volvox</taxon>
    </lineage>
</organism>
<dbReference type="KEGG" id="vcn:VOLCADRAFT_90885"/>
<keyword evidence="2" id="KW-0812">Transmembrane</keyword>
<reference evidence="3 4" key="1">
    <citation type="journal article" date="2010" name="Science">
        <title>Genomic analysis of organismal complexity in the multicellular green alga Volvox carteri.</title>
        <authorList>
            <person name="Prochnik S.E."/>
            <person name="Umen J."/>
            <person name="Nedelcu A.M."/>
            <person name="Hallmann A."/>
            <person name="Miller S.M."/>
            <person name="Nishii I."/>
            <person name="Ferris P."/>
            <person name="Kuo A."/>
            <person name="Mitros T."/>
            <person name="Fritz-Laylin L.K."/>
            <person name="Hellsten U."/>
            <person name="Chapman J."/>
            <person name="Simakov O."/>
            <person name="Rensing S.A."/>
            <person name="Terry A."/>
            <person name="Pangilinan J."/>
            <person name="Kapitonov V."/>
            <person name="Jurka J."/>
            <person name="Salamov A."/>
            <person name="Shapiro H."/>
            <person name="Schmutz J."/>
            <person name="Grimwood J."/>
            <person name="Lindquist E."/>
            <person name="Lucas S."/>
            <person name="Grigoriev I.V."/>
            <person name="Schmitt R."/>
            <person name="Kirk D."/>
            <person name="Rokhsar D.S."/>
        </authorList>
    </citation>
    <scope>NUCLEOTIDE SEQUENCE [LARGE SCALE GENOMIC DNA]</scope>
    <source>
        <strain evidence="4">f. Nagariensis / Eve</strain>
    </source>
</reference>
<gene>
    <name evidence="3" type="ORF">VOLCADRAFT_90885</name>
</gene>
<keyword evidence="4" id="KW-1185">Reference proteome</keyword>
<dbReference type="Proteomes" id="UP000001058">
    <property type="component" value="Unassembled WGS sequence"/>
</dbReference>
<evidence type="ECO:0000313" key="3">
    <source>
        <dbReference type="EMBL" id="EFJ48673.1"/>
    </source>
</evidence>
<keyword evidence="2" id="KW-1133">Transmembrane helix</keyword>
<dbReference type="AlphaFoldDB" id="D8TVB6"/>
<proteinExistence type="predicted"/>
<dbReference type="OrthoDB" id="550163at2759"/>
<protein>
    <submittedName>
        <fullName evidence="3">Uncharacterized protein</fullName>
    </submittedName>
</protein>
<name>D8TVB6_VOLCA</name>
<dbReference type="RefSeq" id="XP_002950472.1">
    <property type="nucleotide sequence ID" value="XM_002950426.1"/>
</dbReference>
<sequence length="473" mass="47184">MAPVASAPAACRHLPATELLGDGAQQQNQEALITVLGICLLIIGLCAFTGAILVLQQLQQPSSRTESATVAPVRRASKPMAATTQFRPLGEGLRHRGDLTRQTSGKLDRSSSLLLTSADVTPTLNSTDVSFARSSVGNLGTTTTTPTGITSSAAAHPTTATSSSGDAALMSGCLQVTSSSIYSGTGGAHPISVTKPIDGIDIGLLSRIDEALSSGYMQPHQATQLLKSYGCDLDDLLRTELGRDSADGEDGPAAARLASAHVLGAVRPAASTAPAATTIIRTAPAASPATTLTPAAAHLSPAATAAAAAASPPPSLPSPGTATAANPLHNSLQQQQQQQSGGLQRSGSSQKSLVSGPDQPGHPLPPQQPQQQHQGGLRSQGGSAASMSSLLSTGGGGGGGGGGGHISGGDGAPGSAGSAVVIDDALLLKIDLALASGCVRPDQATQLLKSYGCDLPQQLLPLLGCLHITAVIT</sequence>
<dbReference type="GeneID" id="9619894"/>
<dbReference type="EMBL" id="GL378339">
    <property type="protein sequence ID" value="EFJ48673.1"/>
    <property type="molecule type" value="Genomic_DNA"/>
</dbReference>
<feature type="compositionally biased region" description="Gly residues" evidence="1">
    <location>
        <begin position="393"/>
        <end position="414"/>
    </location>
</feature>
<feature type="compositionally biased region" description="Low complexity" evidence="1">
    <location>
        <begin position="318"/>
        <end position="359"/>
    </location>
</feature>
<keyword evidence="2" id="KW-0472">Membrane</keyword>
<dbReference type="InParanoid" id="D8TVB6"/>